<dbReference type="EMBL" id="JADEVV010000040">
    <property type="protein sequence ID" value="MBE9254821.1"/>
    <property type="molecule type" value="Genomic_DNA"/>
</dbReference>
<dbReference type="InterPro" id="IPR036282">
    <property type="entry name" value="Glutathione-S-Trfase_C_sf"/>
</dbReference>
<gene>
    <name evidence="3" type="ORF">IQ217_13430</name>
</gene>
<dbReference type="InterPro" id="IPR004046">
    <property type="entry name" value="GST_C"/>
</dbReference>
<feature type="domain" description="GST C-terminal" evidence="2">
    <location>
        <begin position="85"/>
        <end position="206"/>
    </location>
</feature>
<organism evidence="3 4">
    <name type="scientific">Synechocystis salina LEGE 00031</name>
    <dbReference type="NCBI Taxonomy" id="1828736"/>
    <lineage>
        <taxon>Bacteria</taxon>
        <taxon>Bacillati</taxon>
        <taxon>Cyanobacteriota</taxon>
        <taxon>Cyanophyceae</taxon>
        <taxon>Synechococcales</taxon>
        <taxon>Merismopediaceae</taxon>
        <taxon>Synechocystis</taxon>
    </lineage>
</organism>
<evidence type="ECO:0000313" key="4">
    <source>
        <dbReference type="Proteomes" id="UP000658720"/>
    </source>
</evidence>
<dbReference type="SUPFAM" id="SSF52833">
    <property type="entry name" value="Thioredoxin-like"/>
    <property type="match status" value="1"/>
</dbReference>
<dbReference type="SUPFAM" id="SSF47616">
    <property type="entry name" value="GST C-terminal domain-like"/>
    <property type="match status" value="1"/>
</dbReference>
<protein>
    <submittedName>
        <fullName evidence="3">Glutathione S-transferase N-terminal domain-containing protein</fullName>
    </submittedName>
</protein>
<dbReference type="InterPro" id="IPR036249">
    <property type="entry name" value="Thioredoxin-like_sf"/>
</dbReference>
<dbReference type="InterPro" id="IPR004045">
    <property type="entry name" value="Glutathione_S-Trfase_N"/>
</dbReference>
<feature type="domain" description="GST N-terminal" evidence="1">
    <location>
        <begin position="1"/>
        <end position="82"/>
    </location>
</feature>
<dbReference type="RefSeq" id="WP_194020329.1">
    <property type="nucleotide sequence ID" value="NZ_JADEVV010000040.1"/>
</dbReference>
<dbReference type="Gene3D" id="1.20.1050.10">
    <property type="match status" value="1"/>
</dbReference>
<evidence type="ECO:0000313" key="3">
    <source>
        <dbReference type="EMBL" id="MBE9254821.1"/>
    </source>
</evidence>
<evidence type="ECO:0000259" key="1">
    <source>
        <dbReference type="PROSITE" id="PS50404"/>
    </source>
</evidence>
<dbReference type="SFLD" id="SFLDG00358">
    <property type="entry name" value="Main_(cytGST)"/>
    <property type="match status" value="1"/>
</dbReference>
<keyword evidence="4" id="KW-1185">Reference proteome</keyword>
<dbReference type="InterPro" id="IPR010987">
    <property type="entry name" value="Glutathione-S-Trfase_C-like"/>
</dbReference>
<reference evidence="3 4" key="1">
    <citation type="submission" date="2020-10" db="EMBL/GenBank/DDBJ databases">
        <authorList>
            <person name="Castelo-Branco R."/>
            <person name="Eusebio N."/>
            <person name="Adriana R."/>
            <person name="Vieira A."/>
            <person name="Brugerolle De Fraissinette N."/>
            <person name="Rezende De Castro R."/>
            <person name="Schneider M.P."/>
            <person name="Vasconcelos V."/>
            <person name="Leao P.N."/>
        </authorList>
    </citation>
    <scope>NUCLEOTIDE SEQUENCE [LARGE SCALE GENOMIC DNA]</scope>
    <source>
        <strain evidence="3 4">LEGE 00031</strain>
    </source>
</reference>
<dbReference type="CDD" id="cd03048">
    <property type="entry name" value="GST_N_Ure2p_like"/>
    <property type="match status" value="1"/>
</dbReference>
<dbReference type="InterPro" id="IPR040079">
    <property type="entry name" value="Glutathione_S-Trfase"/>
</dbReference>
<dbReference type="PROSITE" id="PS50404">
    <property type="entry name" value="GST_NTER"/>
    <property type="match status" value="1"/>
</dbReference>
<dbReference type="Proteomes" id="UP000658720">
    <property type="component" value="Unassembled WGS sequence"/>
</dbReference>
<sequence>MIDLYTYTTPNGRKPAILLEELALPYTIHKIDIGKGDQFTSEFKAINPNSKIPAIGDRDNNLTVFESGAILIYLAEKAGKLLPTDAENRVKVMEWLMFQMASVGPMFGQLGHFRNGAPKEITYAVKRYQRETLRLLDVLDRQLENHPYIAGGYSIADVATFPWVAAAQTSYLGISMGAFPHIDRWVETMQQRPAVQIGMNILQPGFKSSFGTLAVPDSTLQLIAV</sequence>
<evidence type="ECO:0000259" key="2">
    <source>
        <dbReference type="PROSITE" id="PS50405"/>
    </source>
</evidence>
<accession>A0ABR9VTX8</accession>
<proteinExistence type="predicted"/>
<dbReference type="PANTHER" id="PTHR44051">
    <property type="entry name" value="GLUTATHIONE S-TRANSFERASE-RELATED"/>
    <property type="match status" value="1"/>
</dbReference>
<name>A0ABR9VTX8_9SYNC</name>
<dbReference type="Pfam" id="PF00043">
    <property type="entry name" value="GST_C"/>
    <property type="match status" value="1"/>
</dbReference>
<comment type="caution">
    <text evidence="3">The sequence shown here is derived from an EMBL/GenBank/DDBJ whole genome shotgun (WGS) entry which is preliminary data.</text>
</comment>
<dbReference type="SFLD" id="SFLDG01151">
    <property type="entry name" value="Main.2:_Nu-like"/>
    <property type="match status" value="1"/>
</dbReference>
<dbReference type="Pfam" id="PF13409">
    <property type="entry name" value="GST_N_2"/>
    <property type="match status" value="1"/>
</dbReference>
<dbReference type="PANTHER" id="PTHR44051:SF8">
    <property type="entry name" value="GLUTATHIONE S-TRANSFERASE GSTA"/>
    <property type="match status" value="1"/>
</dbReference>
<dbReference type="SFLD" id="SFLDS00019">
    <property type="entry name" value="Glutathione_Transferase_(cytos"/>
    <property type="match status" value="1"/>
</dbReference>
<dbReference type="PROSITE" id="PS50405">
    <property type="entry name" value="GST_CTER"/>
    <property type="match status" value="1"/>
</dbReference>
<dbReference type="Gene3D" id="3.40.30.10">
    <property type="entry name" value="Glutaredoxin"/>
    <property type="match status" value="1"/>
</dbReference>